<evidence type="ECO:0000313" key="1">
    <source>
        <dbReference type="EMBL" id="QNP67741.1"/>
    </source>
</evidence>
<protein>
    <recommendedName>
        <fullName evidence="3">Lipoprotein</fullName>
    </recommendedName>
</protein>
<dbReference type="AlphaFoldDB" id="A0A7H0I4M5"/>
<keyword evidence="2" id="KW-1185">Reference proteome</keyword>
<gene>
    <name evidence="1" type="ORF">IAG43_32430</name>
</gene>
<dbReference type="EMBL" id="CP060825">
    <property type="protein sequence ID" value="QNP67741.1"/>
    <property type="molecule type" value="Genomic_DNA"/>
</dbReference>
<name>A0A7H0I4M5_9ACTN</name>
<organism evidence="1 2">
    <name type="scientific">Streptomyces genisteinicus</name>
    <dbReference type="NCBI Taxonomy" id="2768068"/>
    <lineage>
        <taxon>Bacteria</taxon>
        <taxon>Bacillati</taxon>
        <taxon>Actinomycetota</taxon>
        <taxon>Actinomycetes</taxon>
        <taxon>Kitasatosporales</taxon>
        <taxon>Streptomycetaceae</taxon>
        <taxon>Streptomyces</taxon>
    </lineage>
</organism>
<sequence>MVLTGCSGLSFQDDICAGGEYPVLAVGSTGSACVEEGEKVPDGYTRYPEGKVPLKTDDTWDVYWRTHTVDEEGNVVEVPDAG</sequence>
<dbReference type="KEGG" id="sgj:IAG43_32430"/>
<dbReference type="NCBIfam" id="NF046120">
    <property type="entry name" value="lipo_SCO0607"/>
    <property type="match status" value="1"/>
</dbReference>
<proteinExistence type="predicted"/>
<evidence type="ECO:0000313" key="2">
    <source>
        <dbReference type="Proteomes" id="UP000516230"/>
    </source>
</evidence>
<accession>A0A7H0I4M5</accession>
<dbReference type="InterPro" id="IPR058119">
    <property type="entry name" value="SCO0607-like"/>
</dbReference>
<reference evidence="1 2" key="1">
    <citation type="submission" date="2020-08" db="EMBL/GenBank/DDBJ databases">
        <title>A novel species.</title>
        <authorList>
            <person name="Gao J."/>
        </authorList>
    </citation>
    <scope>NUCLEOTIDE SEQUENCE [LARGE SCALE GENOMIC DNA]</scope>
    <source>
        <strain evidence="1 2">CRPJ-33</strain>
    </source>
</reference>
<evidence type="ECO:0008006" key="3">
    <source>
        <dbReference type="Google" id="ProtNLM"/>
    </source>
</evidence>
<dbReference type="Proteomes" id="UP000516230">
    <property type="component" value="Chromosome"/>
</dbReference>